<feature type="region of interest" description="Disordered" evidence="4">
    <location>
        <begin position="137"/>
        <end position="159"/>
    </location>
</feature>
<evidence type="ECO:0000313" key="6">
    <source>
        <dbReference type="Proteomes" id="UP001596447"/>
    </source>
</evidence>
<protein>
    <submittedName>
        <fullName evidence="5">AAA family ATPase</fullName>
    </submittedName>
</protein>
<reference evidence="5 6" key="1">
    <citation type="journal article" date="2019" name="Int. J. Syst. Evol. Microbiol.">
        <title>The Global Catalogue of Microorganisms (GCM) 10K type strain sequencing project: providing services to taxonomists for standard genome sequencing and annotation.</title>
        <authorList>
            <consortium name="The Broad Institute Genomics Platform"/>
            <consortium name="The Broad Institute Genome Sequencing Center for Infectious Disease"/>
            <person name="Wu L."/>
            <person name="Ma J."/>
        </authorList>
    </citation>
    <scope>NUCLEOTIDE SEQUENCE [LARGE SCALE GENOMIC DNA]</scope>
    <source>
        <strain evidence="5 6">XZGYJ-43</strain>
    </source>
</reference>
<feature type="compositionally biased region" description="Basic and acidic residues" evidence="4">
    <location>
        <begin position="137"/>
        <end position="148"/>
    </location>
</feature>
<name>A0ABD5YZL9_9EURY</name>
<dbReference type="SUPFAM" id="SSF52540">
    <property type="entry name" value="P-loop containing nucleoside triphosphate hydrolases"/>
    <property type="match status" value="1"/>
</dbReference>
<evidence type="ECO:0000313" key="5">
    <source>
        <dbReference type="EMBL" id="MFC7198145.1"/>
    </source>
</evidence>
<organism evidence="5 6">
    <name type="scientific">Halospeciosus flavus</name>
    <dbReference type="NCBI Taxonomy" id="3032283"/>
    <lineage>
        <taxon>Archaea</taxon>
        <taxon>Methanobacteriati</taxon>
        <taxon>Methanobacteriota</taxon>
        <taxon>Stenosarchaea group</taxon>
        <taxon>Halobacteria</taxon>
        <taxon>Halobacteriales</taxon>
        <taxon>Halobacteriaceae</taxon>
        <taxon>Halospeciosus</taxon>
    </lineage>
</organism>
<dbReference type="Proteomes" id="UP001596447">
    <property type="component" value="Unassembled WGS sequence"/>
</dbReference>
<comment type="caution">
    <text evidence="5">The sequence shown here is derived from an EMBL/GenBank/DDBJ whole genome shotgun (WGS) entry which is preliminary data.</text>
</comment>
<dbReference type="InterPro" id="IPR027417">
    <property type="entry name" value="P-loop_NTPase"/>
</dbReference>
<gene>
    <name evidence="5" type="ORF">ACFQJ9_01335</name>
</gene>
<dbReference type="Gene3D" id="3.40.50.300">
    <property type="entry name" value="P-loop containing nucleotide triphosphate hydrolases"/>
    <property type="match status" value="1"/>
</dbReference>
<proteinExistence type="inferred from homology"/>
<evidence type="ECO:0000256" key="2">
    <source>
        <dbReference type="ARBA" id="ARBA00049666"/>
    </source>
</evidence>
<dbReference type="PANTHER" id="PTHR32114">
    <property type="entry name" value="ABC TRANSPORTER ABCH.3"/>
    <property type="match status" value="1"/>
</dbReference>
<evidence type="ECO:0000256" key="4">
    <source>
        <dbReference type="SAM" id="MobiDB-lite"/>
    </source>
</evidence>
<dbReference type="EMBL" id="JBHTAR010000003">
    <property type="protein sequence ID" value="MFC7198145.1"/>
    <property type="molecule type" value="Genomic_DNA"/>
</dbReference>
<accession>A0ABD5YZL9</accession>
<feature type="coiled-coil region" evidence="3">
    <location>
        <begin position="248"/>
        <end position="337"/>
    </location>
</feature>
<feature type="coiled-coil region" evidence="3">
    <location>
        <begin position="401"/>
        <end position="545"/>
    </location>
</feature>
<keyword evidence="1 3" id="KW-0175">Coiled coil</keyword>
<evidence type="ECO:0000256" key="3">
    <source>
        <dbReference type="SAM" id="Coils"/>
    </source>
</evidence>
<sequence>MPEREEIIVSIIEALEAEDMEPDQIDECRQLLEANYHEPEFPVDRVTIRRIRAQQFRNLDDRVVRLDDTDTALYGPNDQGKTAILEAIRFNLFGRQEKQRITLTDPIQSEQDSLETTGNWSVDTNHYLVQRLLNRDGRGYSGDDRPKLNTDPSSEDDIPFQARNTQQDVSEAFGIWPVESREFGRYNIFSLFCLMAPEYKKFLRWQDKEDFIDLLFGINLAAAINQSKKRRSEKYELTEEEETAAEELKTAQSREKKLAERLAELQENKKEIETKLADRRAELRSINETLEQDNELEQLESEKLRLQRQINNLESEKRETRGDLREIRLSIERYEEMEMGEEVHSTAQDLQEMMSIPERCPICTNDVDDSQRRRLLNDGDCPLCRKEVPDKRIETATERDVRESAMEREEVEEQLTELRSRERKLEGELDLLESRIQDHQEQLETIESQIAESDVTQLIDRRDELETEISSLERDATSVQVEINAKEDELDDTTERIEDLEGAYERRREKVEKRQALQTFERIVRRHIEEERTDLKSNLREEMNDLLSYFEHGRFADAQNVVFNPQGGYDFTVVIEDGNDVPSDRHNEYSNEGKILALLFHTAVLKQLAEQSNTLPIRMFIFDSPYFDIPDTGNAPDITNFVLALPEELPEYQVIVTVTDSALSDRSALNEKYQIEDF</sequence>
<keyword evidence="6" id="KW-1185">Reference proteome</keyword>
<evidence type="ECO:0000256" key="1">
    <source>
        <dbReference type="ARBA" id="ARBA00023054"/>
    </source>
</evidence>
<dbReference type="Gene3D" id="1.10.287.1490">
    <property type="match status" value="1"/>
</dbReference>
<dbReference type="AlphaFoldDB" id="A0ABD5YZL9"/>
<dbReference type="RefSeq" id="WP_165896102.1">
    <property type="nucleotide sequence ID" value="NZ_CP122313.1"/>
</dbReference>
<comment type="similarity">
    <text evidence="2">Belongs to the Sph1/Sph2 family.</text>
</comment>
<dbReference type="PANTHER" id="PTHR32114:SF2">
    <property type="entry name" value="ABC TRANSPORTER ABCH.3"/>
    <property type="match status" value="1"/>
</dbReference>